<dbReference type="InterPro" id="IPR003439">
    <property type="entry name" value="ABC_transporter-like_ATP-bd"/>
</dbReference>
<dbReference type="GO" id="GO:0005524">
    <property type="term" value="F:ATP binding"/>
    <property type="evidence" value="ECO:0007669"/>
    <property type="project" value="UniProtKB-KW"/>
</dbReference>
<dbReference type="SUPFAM" id="SSF52540">
    <property type="entry name" value="P-loop containing nucleoside triphosphate hydrolases"/>
    <property type="match status" value="1"/>
</dbReference>
<keyword evidence="5" id="KW-1185">Reference proteome</keyword>
<dbReference type="EMBL" id="JACHMO010000001">
    <property type="protein sequence ID" value="MBB5802532.1"/>
    <property type="molecule type" value="Genomic_DNA"/>
</dbReference>
<proteinExistence type="predicted"/>
<dbReference type="RefSeq" id="WP_184919288.1">
    <property type="nucleotide sequence ID" value="NZ_JACHMO010000001.1"/>
</dbReference>
<dbReference type="InterPro" id="IPR003593">
    <property type="entry name" value="AAA+_ATPase"/>
</dbReference>
<dbReference type="InterPro" id="IPR027417">
    <property type="entry name" value="P-loop_NTPase"/>
</dbReference>
<dbReference type="GO" id="GO:0016887">
    <property type="term" value="F:ATP hydrolysis activity"/>
    <property type="evidence" value="ECO:0007669"/>
    <property type="project" value="InterPro"/>
</dbReference>
<feature type="domain" description="ABC transporter" evidence="3">
    <location>
        <begin position="14"/>
        <end position="244"/>
    </location>
</feature>
<keyword evidence="2 4" id="KW-0067">ATP-binding</keyword>
<name>A0A7W9HHP3_9PSEU</name>
<dbReference type="Proteomes" id="UP000552097">
    <property type="component" value="Unassembled WGS sequence"/>
</dbReference>
<sequence length="321" mass="34006">MASPPRTSTAPPALQCTGLRKRYGDKTVVDDVGFHIDSGEAYGLLGPNGAGKTTTISMLVGLLRPDEGSVRVGDAVLSDDPAVAKSRIGYVPQEIALYPELTALENLRFFGRLHGIPRRALAGRIDEVLEMVGLRDRAKDRVETYSGGMKRRCNIAVALLHEPSLLILDEPTVGVDPQSRVAILDGVEALVAAGMSLLYTSHYMEEVERVCTRVGIIDHGKLVAEGTKEELVAGLGSADRIELVLDGDVTRAADTLRGIDGVSEAIVTGSHSVRLLATGGRHLLPALIGALPGIAAVTGVEVVEPDLEAAFLHLTGKSLRD</sequence>
<organism evidence="4 5">
    <name type="scientific">Saccharothrix ecbatanensis</name>
    <dbReference type="NCBI Taxonomy" id="1105145"/>
    <lineage>
        <taxon>Bacteria</taxon>
        <taxon>Bacillati</taxon>
        <taxon>Actinomycetota</taxon>
        <taxon>Actinomycetes</taxon>
        <taxon>Pseudonocardiales</taxon>
        <taxon>Pseudonocardiaceae</taxon>
        <taxon>Saccharothrix</taxon>
    </lineage>
</organism>
<comment type="caution">
    <text evidence="4">The sequence shown here is derived from an EMBL/GenBank/DDBJ whole genome shotgun (WGS) entry which is preliminary data.</text>
</comment>
<evidence type="ECO:0000259" key="3">
    <source>
        <dbReference type="PROSITE" id="PS50893"/>
    </source>
</evidence>
<evidence type="ECO:0000256" key="1">
    <source>
        <dbReference type="ARBA" id="ARBA00022741"/>
    </source>
</evidence>
<dbReference type="PANTHER" id="PTHR43582">
    <property type="entry name" value="LINEARMYCIN RESISTANCE ATP-BINDING PROTEIN LNRL"/>
    <property type="match status" value="1"/>
</dbReference>
<evidence type="ECO:0000313" key="5">
    <source>
        <dbReference type="Proteomes" id="UP000552097"/>
    </source>
</evidence>
<protein>
    <submittedName>
        <fullName evidence="4">ABC-2 type transport system ATP-binding protein</fullName>
    </submittedName>
</protein>
<gene>
    <name evidence="4" type="ORF">F4560_002300</name>
</gene>
<dbReference type="PROSITE" id="PS50893">
    <property type="entry name" value="ABC_TRANSPORTER_2"/>
    <property type="match status" value="1"/>
</dbReference>
<dbReference type="Pfam" id="PF00005">
    <property type="entry name" value="ABC_tran"/>
    <property type="match status" value="1"/>
</dbReference>
<dbReference type="SMART" id="SM00382">
    <property type="entry name" value="AAA"/>
    <property type="match status" value="1"/>
</dbReference>
<keyword evidence="1" id="KW-0547">Nucleotide-binding</keyword>
<dbReference type="Gene3D" id="3.40.50.300">
    <property type="entry name" value="P-loop containing nucleotide triphosphate hydrolases"/>
    <property type="match status" value="1"/>
</dbReference>
<accession>A0A7W9HHP3</accession>
<reference evidence="4 5" key="1">
    <citation type="submission" date="2020-08" db="EMBL/GenBank/DDBJ databases">
        <title>Sequencing the genomes of 1000 actinobacteria strains.</title>
        <authorList>
            <person name="Klenk H.-P."/>
        </authorList>
    </citation>
    <scope>NUCLEOTIDE SEQUENCE [LARGE SCALE GENOMIC DNA]</scope>
    <source>
        <strain evidence="4 5">DSM 45486</strain>
    </source>
</reference>
<dbReference type="PANTHER" id="PTHR43582:SF2">
    <property type="entry name" value="LINEARMYCIN RESISTANCE ATP-BINDING PROTEIN LNRL"/>
    <property type="match status" value="1"/>
</dbReference>
<dbReference type="AlphaFoldDB" id="A0A7W9HHP3"/>
<evidence type="ECO:0000313" key="4">
    <source>
        <dbReference type="EMBL" id="MBB5802532.1"/>
    </source>
</evidence>
<evidence type="ECO:0000256" key="2">
    <source>
        <dbReference type="ARBA" id="ARBA00022840"/>
    </source>
</evidence>